<organism evidence="2 3">
    <name type="scientific">Allokutzneria multivorans</name>
    <dbReference type="NCBI Taxonomy" id="1142134"/>
    <lineage>
        <taxon>Bacteria</taxon>
        <taxon>Bacillati</taxon>
        <taxon>Actinomycetota</taxon>
        <taxon>Actinomycetes</taxon>
        <taxon>Pseudonocardiales</taxon>
        <taxon>Pseudonocardiaceae</taxon>
        <taxon>Allokutzneria</taxon>
    </lineage>
</organism>
<dbReference type="RefSeq" id="WP_344870797.1">
    <property type="nucleotide sequence ID" value="NZ_BAABAL010000004.1"/>
</dbReference>
<name>A0ABP7QWX4_9PSEU</name>
<evidence type="ECO:0000256" key="1">
    <source>
        <dbReference type="SAM" id="SignalP"/>
    </source>
</evidence>
<accession>A0ABP7QWX4</accession>
<feature type="chain" id="PRO_5045437850" evidence="1">
    <location>
        <begin position="27"/>
        <end position="90"/>
    </location>
</feature>
<gene>
    <name evidence="2" type="ORF">GCM10022247_04770</name>
</gene>
<proteinExistence type="predicted"/>
<dbReference type="EMBL" id="BAABAL010000004">
    <property type="protein sequence ID" value="GAA3989279.1"/>
    <property type="molecule type" value="Genomic_DNA"/>
</dbReference>
<evidence type="ECO:0000313" key="2">
    <source>
        <dbReference type="EMBL" id="GAA3989279.1"/>
    </source>
</evidence>
<sequence>MAKVRLTISCIVAALGFALVGVSAEAAPATPVTSTSVTAQGSWHYISTHYYKALSSFNGSNYIKRMWPAYTHYECRMKPDTYYELWVHRA</sequence>
<comment type="caution">
    <text evidence="2">The sequence shown here is derived from an EMBL/GenBank/DDBJ whole genome shotgun (WGS) entry which is preliminary data.</text>
</comment>
<dbReference type="Proteomes" id="UP001501747">
    <property type="component" value="Unassembled WGS sequence"/>
</dbReference>
<keyword evidence="1" id="KW-0732">Signal</keyword>
<feature type="signal peptide" evidence="1">
    <location>
        <begin position="1"/>
        <end position="26"/>
    </location>
</feature>
<keyword evidence="3" id="KW-1185">Reference proteome</keyword>
<evidence type="ECO:0000313" key="3">
    <source>
        <dbReference type="Proteomes" id="UP001501747"/>
    </source>
</evidence>
<protein>
    <submittedName>
        <fullName evidence="2">Uncharacterized protein</fullName>
    </submittedName>
</protein>
<reference evidence="3" key="1">
    <citation type="journal article" date="2019" name="Int. J. Syst. Evol. Microbiol.">
        <title>The Global Catalogue of Microorganisms (GCM) 10K type strain sequencing project: providing services to taxonomists for standard genome sequencing and annotation.</title>
        <authorList>
            <consortium name="The Broad Institute Genomics Platform"/>
            <consortium name="The Broad Institute Genome Sequencing Center for Infectious Disease"/>
            <person name="Wu L."/>
            <person name="Ma J."/>
        </authorList>
    </citation>
    <scope>NUCLEOTIDE SEQUENCE [LARGE SCALE GENOMIC DNA]</scope>
    <source>
        <strain evidence="3">JCM 17342</strain>
    </source>
</reference>